<dbReference type="SMART" id="SM00257">
    <property type="entry name" value="LysM"/>
    <property type="match status" value="1"/>
</dbReference>
<feature type="compositionally biased region" description="Acidic residues" evidence="1">
    <location>
        <begin position="176"/>
        <end position="196"/>
    </location>
</feature>
<dbReference type="AlphaFoldDB" id="A0A0M2SRH6"/>
<gene>
    <name evidence="4" type="ORF">WN59_01735</name>
</gene>
<protein>
    <recommendedName>
        <fullName evidence="3">LysM domain-containing protein</fullName>
    </recommendedName>
</protein>
<feature type="region of interest" description="Disordered" evidence="1">
    <location>
        <begin position="1"/>
        <end position="68"/>
    </location>
</feature>
<feature type="compositionally biased region" description="Basic and acidic residues" evidence="1">
    <location>
        <begin position="197"/>
        <end position="214"/>
    </location>
</feature>
<organism evidence="4 5">
    <name type="scientific">Salinicoccus sediminis</name>
    <dbReference type="NCBI Taxonomy" id="1432562"/>
    <lineage>
        <taxon>Bacteria</taxon>
        <taxon>Bacillati</taxon>
        <taxon>Bacillota</taxon>
        <taxon>Bacilli</taxon>
        <taxon>Bacillales</taxon>
        <taxon>Staphylococcaceae</taxon>
        <taxon>Salinicoccus</taxon>
    </lineage>
</organism>
<feature type="region of interest" description="Disordered" evidence="1">
    <location>
        <begin position="170"/>
        <end position="315"/>
    </location>
</feature>
<keyword evidence="2" id="KW-1133">Transmembrane helix</keyword>
<keyword evidence="2" id="KW-0812">Transmembrane</keyword>
<dbReference type="Gene3D" id="3.10.350.10">
    <property type="entry name" value="LysM domain"/>
    <property type="match status" value="1"/>
</dbReference>
<dbReference type="PROSITE" id="PS51782">
    <property type="entry name" value="LYSM"/>
    <property type="match status" value="1"/>
</dbReference>
<accession>A0A0M2SRH6</accession>
<dbReference type="CDD" id="cd00118">
    <property type="entry name" value="LysM"/>
    <property type="match status" value="1"/>
</dbReference>
<dbReference type="STRING" id="1432562.WN59_01735"/>
<sequence length="359" mass="39477">MKDDFYKDIEHKRASKDVEEAKNEPQKDEQKQTMKRSDRHRAKLEKENEKKKQKQAAASKPDKKNPAIFAGAGQKLKSYFNRENLEKGKVFFAGKLSAYNRRFKDEVKVSKAKLSELRSRRPSPAKEGEGNKEKKGILPILLGGALLLPVTIILFVMIISNFWPSGNNGTELAGAGEEDTEESSGDQTDGDVNEDLESQKAEKERELAEQRENESGSDSSSGSDSGQDLGTGELASDYSEEERSELEEAASSAIEEKESGEDSGSDTSEVETSEEETTEEPTEEQTSEQPAEEQTEEQAESEESTSGGATHVVSAEDNLYRIAIRYYGSGSSENVNKIMDANGVTPDSLSVGQELVIPE</sequence>
<proteinExistence type="predicted"/>
<name>A0A0M2SRH6_9STAP</name>
<evidence type="ECO:0000259" key="3">
    <source>
        <dbReference type="PROSITE" id="PS51782"/>
    </source>
</evidence>
<feature type="compositionally biased region" description="Basic and acidic residues" evidence="1">
    <location>
        <begin position="1"/>
        <end position="36"/>
    </location>
</feature>
<reference evidence="4 5" key="1">
    <citation type="submission" date="2015-04" db="EMBL/GenBank/DDBJ databases">
        <title>Taxonomic description and genome sequence of Salinicoccus sediminis sp. nov., a novel hyper halotolerant bacterium isolated from marine sediment.</title>
        <authorList>
            <person name="Mathan Kumar R."/>
            <person name="Kaur G."/>
            <person name="Kumar N."/>
            <person name="Kumar A."/>
            <person name="Singh N.K."/>
            <person name="Kaur N."/>
            <person name="Mayilraj S."/>
        </authorList>
    </citation>
    <scope>NUCLEOTIDE SEQUENCE [LARGE SCALE GENOMIC DNA]</scope>
    <source>
        <strain evidence="4 5">SV-16</strain>
    </source>
</reference>
<keyword evidence="2" id="KW-0472">Membrane</keyword>
<dbReference type="InterPro" id="IPR018392">
    <property type="entry name" value="LysM"/>
</dbReference>
<feature type="compositionally biased region" description="Low complexity" evidence="1">
    <location>
        <begin position="216"/>
        <end position="226"/>
    </location>
</feature>
<dbReference type="Proteomes" id="UP000034287">
    <property type="component" value="Unassembled WGS sequence"/>
</dbReference>
<feature type="compositionally biased region" description="Acidic residues" evidence="1">
    <location>
        <begin position="258"/>
        <end position="303"/>
    </location>
</feature>
<feature type="region of interest" description="Disordered" evidence="1">
    <location>
        <begin position="110"/>
        <end position="134"/>
    </location>
</feature>
<keyword evidence="5" id="KW-1185">Reference proteome</keyword>
<dbReference type="EMBL" id="LAYZ01000001">
    <property type="protein sequence ID" value="KKK35577.1"/>
    <property type="molecule type" value="Genomic_DNA"/>
</dbReference>
<dbReference type="InterPro" id="IPR036779">
    <property type="entry name" value="LysM_dom_sf"/>
</dbReference>
<evidence type="ECO:0000256" key="2">
    <source>
        <dbReference type="SAM" id="Phobius"/>
    </source>
</evidence>
<evidence type="ECO:0000256" key="1">
    <source>
        <dbReference type="SAM" id="MobiDB-lite"/>
    </source>
</evidence>
<evidence type="ECO:0000313" key="5">
    <source>
        <dbReference type="Proteomes" id="UP000034287"/>
    </source>
</evidence>
<feature type="transmembrane region" description="Helical" evidence="2">
    <location>
        <begin position="140"/>
        <end position="163"/>
    </location>
</feature>
<dbReference type="SUPFAM" id="SSF54106">
    <property type="entry name" value="LysM domain"/>
    <property type="match status" value="1"/>
</dbReference>
<comment type="caution">
    <text evidence="4">The sequence shown here is derived from an EMBL/GenBank/DDBJ whole genome shotgun (WGS) entry which is preliminary data.</text>
</comment>
<feature type="domain" description="LysM" evidence="3">
    <location>
        <begin position="309"/>
        <end position="357"/>
    </location>
</feature>
<evidence type="ECO:0000313" key="4">
    <source>
        <dbReference type="EMBL" id="KKK35577.1"/>
    </source>
</evidence>
<dbReference type="Pfam" id="PF01476">
    <property type="entry name" value="LysM"/>
    <property type="match status" value="1"/>
</dbReference>
<dbReference type="RefSeq" id="WP_046511615.1">
    <property type="nucleotide sequence ID" value="NZ_LAYZ01000001.1"/>
</dbReference>
<feature type="compositionally biased region" description="Acidic residues" evidence="1">
    <location>
        <begin position="238"/>
        <end position="248"/>
    </location>
</feature>
<dbReference type="PATRIC" id="fig|1432562.3.peg.358"/>